<gene>
    <name evidence="1" type="ORF">ALTATR162_LOCUS12000</name>
</gene>
<sequence length="422" mass="48033">MGLPKDILEDWVLENIKKFDDKLVGHPANGTRRISGQLFSPPDTVGTLSSASSTATELAPAHPDLQIPLNLYSVQAFEFIGFTTKASEHLLKRWTSEDDQTLEHIITTHVQEFCDDMTADWRASMKRLGISEDIQARIMDPNFTHIRCAASLLFWILELVSENLWTLENLSERLNRNLAIIKSGPQQFPSLRGGAPQNRSCYQLTQPGHTTLFRATSAAKLVKTFQPNSLRLDKMCFGTVVPSDFSLDRTAYHWSTEYWVSERFAAYTANIIGAPANICIIRALVPQGLLEGNNVWKLNFSNDWKKLVWYSRNEEPYPIDIQKKWDESKLIIGPVSINVNGTFQEMKTWKDVSESNTFRVGPEEGTQHVWIGAAAMAQMNESLEGKWDIFKGQWLLCRNNVRADCKAKYISEPERWVKDHLP</sequence>
<dbReference type="EMBL" id="CAJRGZ010000032">
    <property type="protein sequence ID" value="CAG5188638.1"/>
    <property type="molecule type" value="Genomic_DNA"/>
</dbReference>
<keyword evidence="2" id="KW-1185">Reference proteome</keyword>
<dbReference type="AlphaFoldDB" id="A0A8J2IGN0"/>
<accession>A0A8J2IGN0</accession>
<dbReference type="Proteomes" id="UP000676310">
    <property type="component" value="Unassembled WGS sequence"/>
</dbReference>
<name>A0A8J2IGN0_9PLEO</name>
<proteinExistence type="predicted"/>
<reference evidence="1" key="1">
    <citation type="submission" date="2021-05" db="EMBL/GenBank/DDBJ databases">
        <authorList>
            <person name="Stam R."/>
        </authorList>
    </citation>
    <scope>NUCLEOTIDE SEQUENCE</scope>
    <source>
        <strain evidence="1">CS162</strain>
    </source>
</reference>
<dbReference type="OrthoDB" id="3689000at2759"/>
<organism evidence="1 2">
    <name type="scientific">Alternaria atra</name>
    <dbReference type="NCBI Taxonomy" id="119953"/>
    <lineage>
        <taxon>Eukaryota</taxon>
        <taxon>Fungi</taxon>
        <taxon>Dikarya</taxon>
        <taxon>Ascomycota</taxon>
        <taxon>Pezizomycotina</taxon>
        <taxon>Dothideomycetes</taxon>
        <taxon>Pleosporomycetidae</taxon>
        <taxon>Pleosporales</taxon>
        <taxon>Pleosporineae</taxon>
        <taxon>Pleosporaceae</taxon>
        <taxon>Alternaria</taxon>
        <taxon>Alternaria sect. Ulocladioides</taxon>
    </lineage>
</organism>
<protein>
    <submittedName>
        <fullName evidence="1">Uncharacterized protein</fullName>
    </submittedName>
</protein>
<evidence type="ECO:0000313" key="2">
    <source>
        <dbReference type="Proteomes" id="UP000676310"/>
    </source>
</evidence>
<evidence type="ECO:0000313" key="1">
    <source>
        <dbReference type="EMBL" id="CAG5188638.1"/>
    </source>
</evidence>
<dbReference type="GeneID" id="67012336"/>
<comment type="caution">
    <text evidence="1">The sequence shown here is derived from an EMBL/GenBank/DDBJ whole genome shotgun (WGS) entry which is preliminary data.</text>
</comment>
<dbReference type="RefSeq" id="XP_043175579.1">
    <property type="nucleotide sequence ID" value="XM_043319644.1"/>
</dbReference>